<protein>
    <submittedName>
        <fullName evidence="1">Uncharacterized protein</fullName>
    </submittedName>
</protein>
<dbReference type="AlphaFoldDB" id="A0AAU7X532"/>
<name>A0AAU7X532_9HYPH</name>
<dbReference type="Pfam" id="PF09474">
    <property type="entry name" value="Type_III_YscX"/>
    <property type="match status" value="1"/>
</dbReference>
<reference evidence="1" key="1">
    <citation type="submission" date="2024-06" db="EMBL/GenBank/DDBJ databases">
        <title>Methylostella associata gen. nov., sp. nov., a novel Ancalomicrobiaceae-affiliated facultatively methylotrophic bacteria that feed on methanotrophs of the genus Methylococcus.</title>
        <authorList>
            <person name="Saltykova V."/>
            <person name="Danilova O.V."/>
            <person name="Oshkin I.Y."/>
            <person name="Belova S.E."/>
            <person name="Pimenov N.V."/>
            <person name="Dedysh S.N."/>
        </authorList>
    </citation>
    <scope>NUCLEOTIDE SEQUENCE</scope>
    <source>
        <strain evidence="1">S20</strain>
    </source>
</reference>
<evidence type="ECO:0000313" key="1">
    <source>
        <dbReference type="EMBL" id="XBY42935.1"/>
    </source>
</evidence>
<proteinExistence type="predicted"/>
<organism evidence="1">
    <name type="scientific">Methyloraptor flagellatus</name>
    <dbReference type="NCBI Taxonomy" id="3162530"/>
    <lineage>
        <taxon>Bacteria</taxon>
        <taxon>Pseudomonadati</taxon>
        <taxon>Pseudomonadota</taxon>
        <taxon>Alphaproteobacteria</taxon>
        <taxon>Hyphomicrobiales</taxon>
        <taxon>Ancalomicrobiaceae</taxon>
        <taxon>Methyloraptor</taxon>
    </lineage>
</organism>
<gene>
    <name evidence="1" type="ORF">ABS361_12520</name>
</gene>
<accession>A0AAU7X532</accession>
<dbReference type="RefSeq" id="WP_407048038.1">
    <property type="nucleotide sequence ID" value="NZ_CP158568.1"/>
</dbReference>
<sequence length="126" mass="14632">MRVRNLNVGLEAITLWRRADETHLPDDGALKPQFLPLQQHLDAILHRPSLDERLPGLLQPDFLDPDLLEPRVLTDTRDAMRDLFVVAARRRSGRLRRIFELAAEHLDESRELDDEIRRSLSVLLRG</sequence>
<dbReference type="EMBL" id="CP158568">
    <property type="protein sequence ID" value="XBY42935.1"/>
    <property type="molecule type" value="Genomic_DNA"/>
</dbReference>
<dbReference type="KEGG" id="mflg:ABS361_12520"/>
<dbReference type="InterPro" id="IPR012672">
    <property type="entry name" value="T3SS_YscX"/>
</dbReference>